<sequence>MNNDLDLIVIGGGPAGYVAALRAAQIGKKVAVIEEDKLGGVCSNWGCIPTKALLKTAELLESCRRADSFGLEISGLKFDYAKVIARSRQSATRMSSGVEYLFKSRGIRWIKARAKINKEKKIRVFYPAEKTEELHSPFILICTGCKPKTIPSIKVDGKIIFTSREALESTRLPKKIVIVGGGAIGIEFAYFYRCLGSEVVVVEMTSHILPGTDIEISQALHKSLTKKGITIFNSTLVEKCWVIKDKLHVRLKGAVNDSIESDAMLLAIGVAAQPSEILEPGLELKTENGFISVDNKYQTSIEGIYAAGDVIGPPLLAHAAFREGWEAVDCMFLGKQSTRPHFVPSCVYCQPQVATVGMTEEEAKKENIPYKTAKYPYNANGKAVAAGETEGFVKLIVSSRDEEILGAHILGQDASELIGEFVLAKTLESTAQELHLAIHPHPTLSEMIGEVALLVEGIGLHL</sequence>
<dbReference type="EMBL" id="LXQC01000139">
    <property type="protein sequence ID" value="TFE68625.1"/>
    <property type="molecule type" value="Genomic_DNA"/>
</dbReference>
<dbReference type="PANTHER" id="PTHR22912:SF217">
    <property type="entry name" value="DIHYDROLIPOYL DEHYDROGENASE"/>
    <property type="match status" value="1"/>
</dbReference>
<dbReference type="RefSeq" id="WP_134440127.1">
    <property type="nucleotide sequence ID" value="NZ_CP065957.1"/>
</dbReference>
<evidence type="ECO:0000256" key="2">
    <source>
        <dbReference type="ARBA" id="ARBA00007532"/>
    </source>
</evidence>
<organism evidence="16 17">
    <name type="scientific">Methylacidiphilum caldifontis</name>
    <dbReference type="NCBI Taxonomy" id="2795386"/>
    <lineage>
        <taxon>Bacteria</taxon>
        <taxon>Pseudomonadati</taxon>
        <taxon>Verrucomicrobiota</taxon>
        <taxon>Methylacidiphilae</taxon>
        <taxon>Methylacidiphilales</taxon>
        <taxon>Methylacidiphilaceae</taxon>
        <taxon>Methylacidiphilum (ex Ratnadevi et al. 2023)</taxon>
    </lineage>
</organism>
<dbReference type="InterPro" id="IPR004099">
    <property type="entry name" value="Pyr_nucl-diS_OxRdtase_dimer"/>
</dbReference>
<dbReference type="PANTHER" id="PTHR22912">
    <property type="entry name" value="DISULFIDE OXIDOREDUCTASE"/>
    <property type="match status" value="1"/>
</dbReference>
<feature type="domain" description="FAD/NAD(P)-binding" evidence="15">
    <location>
        <begin position="6"/>
        <end position="324"/>
    </location>
</feature>
<dbReference type="Pfam" id="PF07992">
    <property type="entry name" value="Pyr_redox_2"/>
    <property type="match status" value="1"/>
</dbReference>
<dbReference type="InterPro" id="IPR023753">
    <property type="entry name" value="FAD/NAD-binding_dom"/>
</dbReference>
<dbReference type="GO" id="GO:0050660">
    <property type="term" value="F:flavin adenine dinucleotide binding"/>
    <property type="evidence" value="ECO:0007669"/>
    <property type="project" value="InterPro"/>
</dbReference>
<dbReference type="Gene3D" id="3.30.390.30">
    <property type="match status" value="1"/>
</dbReference>
<dbReference type="OrthoDB" id="9800167at2"/>
<feature type="disulfide bond" description="Redox-active" evidence="12">
    <location>
        <begin position="42"/>
        <end position="47"/>
    </location>
</feature>
<feature type="binding site" evidence="11">
    <location>
        <position position="203"/>
    </location>
    <ligand>
        <name>NAD(+)</name>
        <dbReference type="ChEBI" id="CHEBI:57540"/>
    </ligand>
</feature>
<feature type="domain" description="Pyridine nucleotide-disulphide oxidoreductase dimerisation" evidence="14">
    <location>
        <begin position="343"/>
        <end position="451"/>
    </location>
</feature>
<dbReference type="SUPFAM" id="SSF51905">
    <property type="entry name" value="FAD/NAD(P)-binding domain"/>
    <property type="match status" value="1"/>
</dbReference>
<name>A0A4Y8PCW8_9BACT</name>
<dbReference type="GO" id="GO:0005737">
    <property type="term" value="C:cytoplasm"/>
    <property type="evidence" value="ECO:0007669"/>
    <property type="project" value="UniProtKB-SubCell"/>
</dbReference>
<evidence type="ECO:0000256" key="6">
    <source>
        <dbReference type="ARBA" id="ARBA00022827"/>
    </source>
</evidence>
<dbReference type="GO" id="GO:0006103">
    <property type="term" value="P:2-oxoglutarate metabolic process"/>
    <property type="evidence" value="ECO:0007669"/>
    <property type="project" value="TreeGrafter"/>
</dbReference>
<comment type="miscellaneous">
    <text evidence="13">The active site is a redox-active disulfide bond.</text>
</comment>
<keyword evidence="13" id="KW-0676">Redox-active center</keyword>
<keyword evidence="11" id="KW-0547">Nucleotide-binding</keyword>
<feature type="binding site" evidence="11">
    <location>
        <position position="269"/>
    </location>
    <ligand>
        <name>NAD(+)</name>
        <dbReference type="ChEBI" id="CHEBI:57540"/>
    </ligand>
</feature>
<evidence type="ECO:0000313" key="16">
    <source>
        <dbReference type="EMBL" id="TFE68625.1"/>
    </source>
</evidence>
<dbReference type="Pfam" id="PF02852">
    <property type="entry name" value="Pyr_redox_dim"/>
    <property type="match status" value="1"/>
</dbReference>
<comment type="catalytic activity">
    <reaction evidence="9 13">
        <text>N(6)-[(R)-dihydrolipoyl]-L-lysyl-[protein] + NAD(+) = N(6)-[(R)-lipoyl]-L-lysyl-[protein] + NADH + H(+)</text>
        <dbReference type="Rhea" id="RHEA:15045"/>
        <dbReference type="Rhea" id="RHEA-COMP:10474"/>
        <dbReference type="Rhea" id="RHEA-COMP:10475"/>
        <dbReference type="ChEBI" id="CHEBI:15378"/>
        <dbReference type="ChEBI" id="CHEBI:57540"/>
        <dbReference type="ChEBI" id="CHEBI:57945"/>
        <dbReference type="ChEBI" id="CHEBI:83099"/>
        <dbReference type="ChEBI" id="CHEBI:83100"/>
        <dbReference type="EC" id="1.8.1.4"/>
    </reaction>
</comment>
<feature type="active site" description="Proton acceptor" evidence="10">
    <location>
        <position position="441"/>
    </location>
</feature>
<feature type="binding site" evidence="11">
    <location>
        <begin position="180"/>
        <end position="187"/>
    </location>
    <ligand>
        <name>NAD(+)</name>
        <dbReference type="ChEBI" id="CHEBI:57540"/>
    </ligand>
</feature>
<evidence type="ECO:0000256" key="5">
    <source>
        <dbReference type="ARBA" id="ARBA00022630"/>
    </source>
</evidence>
<keyword evidence="5 13" id="KW-0285">Flavoprotein</keyword>
<comment type="similarity">
    <text evidence="2 13">Belongs to the class-I pyridine nucleotide-disulfide oxidoreductase family.</text>
</comment>
<evidence type="ECO:0000313" key="17">
    <source>
        <dbReference type="Proteomes" id="UP000297713"/>
    </source>
</evidence>
<dbReference type="Proteomes" id="UP000297713">
    <property type="component" value="Unassembled WGS sequence"/>
</dbReference>
<keyword evidence="6 11" id="KW-0274">FAD</keyword>
<evidence type="ECO:0000256" key="4">
    <source>
        <dbReference type="ARBA" id="ARBA00016961"/>
    </source>
</evidence>
<comment type="caution">
    <text evidence="16">The sequence shown here is derived from an EMBL/GenBank/DDBJ whole genome shotgun (WGS) entry which is preliminary data.</text>
</comment>
<dbReference type="InterPro" id="IPR006258">
    <property type="entry name" value="Lipoamide_DH"/>
</dbReference>
<dbReference type="InterPro" id="IPR036188">
    <property type="entry name" value="FAD/NAD-bd_sf"/>
</dbReference>
<dbReference type="Gene3D" id="3.50.50.60">
    <property type="entry name" value="FAD/NAD(P)-binding domain"/>
    <property type="match status" value="2"/>
</dbReference>
<feature type="binding site" evidence="11">
    <location>
        <position position="309"/>
    </location>
    <ligand>
        <name>FAD</name>
        <dbReference type="ChEBI" id="CHEBI:57692"/>
    </ligand>
</feature>
<evidence type="ECO:0000256" key="11">
    <source>
        <dbReference type="PIRSR" id="PIRSR000350-3"/>
    </source>
</evidence>
<comment type="cofactor">
    <cofactor evidence="11 13">
        <name>FAD</name>
        <dbReference type="ChEBI" id="CHEBI:57692"/>
    </cofactor>
    <text evidence="11 13">Binds 1 FAD per subunit.</text>
</comment>
<dbReference type="PRINTS" id="PR00368">
    <property type="entry name" value="FADPNR"/>
</dbReference>
<dbReference type="InterPro" id="IPR016156">
    <property type="entry name" value="FAD/NAD-linked_Rdtase_dimer_sf"/>
</dbReference>
<keyword evidence="8 11" id="KW-0520">NAD</keyword>
<dbReference type="PRINTS" id="PR00411">
    <property type="entry name" value="PNDRDTASEI"/>
</dbReference>
<feature type="binding site" evidence="11">
    <location>
        <position position="51"/>
    </location>
    <ligand>
        <name>FAD</name>
        <dbReference type="ChEBI" id="CHEBI:57692"/>
    </ligand>
</feature>
<evidence type="ECO:0000256" key="8">
    <source>
        <dbReference type="ARBA" id="ARBA00023027"/>
    </source>
</evidence>
<keyword evidence="7 13" id="KW-0560">Oxidoreductase</keyword>
<protein>
    <recommendedName>
        <fullName evidence="4 13">Dihydrolipoyl dehydrogenase</fullName>
        <ecNumber evidence="3 13">1.8.1.4</ecNumber>
    </recommendedName>
</protein>
<dbReference type="InterPro" id="IPR050151">
    <property type="entry name" value="Class-I_Pyr_Nuc-Dis_Oxidored"/>
</dbReference>
<dbReference type="AlphaFoldDB" id="A0A4Y8PCW8"/>
<reference evidence="16 17" key="1">
    <citation type="submission" date="2016-05" db="EMBL/GenBank/DDBJ databases">
        <title>Diversity and Homogeneity among Thermoacidophilic Verrucomicrobia Methanotrophs Linked with Geographical Origin.</title>
        <authorList>
            <person name="Erikstad H.-A."/>
            <person name="Smestad N.B."/>
            <person name="Ceballos R.M."/>
            <person name="Birkeland N.-K."/>
        </authorList>
    </citation>
    <scope>NUCLEOTIDE SEQUENCE [LARGE SCALE GENOMIC DNA]</scope>
    <source>
        <strain evidence="16 17">Phi</strain>
    </source>
</reference>
<evidence type="ECO:0000256" key="12">
    <source>
        <dbReference type="PIRSR" id="PIRSR000350-4"/>
    </source>
</evidence>
<evidence type="ECO:0000259" key="15">
    <source>
        <dbReference type="Pfam" id="PF07992"/>
    </source>
</evidence>
<evidence type="ECO:0000256" key="13">
    <source>
        <dbReference type="RuleBase" id="RU003692"/>
    </source>
</evidence>
<gene>
    <name evidence="16" type="ORF">A7Q10_08250</name>
</gene>
<evidence type="ECO:0000256" key="3">
    <source>
        <dbReference type="ARBA" id="ARBA00012608"/>
    </source>
</evidence>
<dbReference type="EC" id="1.8.1.4" evidence="3 13"/>
<dbReference type="SUPFAM" id="SSF55424">
    <property type="entry name" value="FAD/NAD-linked reductases, dimerisation (C-terminal) domain"/>
    <property type="match status" value="1"/>
</dbReference>
<evidence type="ECO:0000256" key="10">
    <source>
        <dbReference type="PIRSR" id="PIRSR000350-2"/>
    </source>
</evidence>
<dbReference type="NCBIfam" id="TIGR01350">
    <property type="entry name" value="lipoamide_DH"/>
    <property type="match status" value="1"/>
</dbReference>
<accession>A0A4Y8PCW8</accession>
<evidence type="ECO:0000256" key="9">
    <source>
        <dbReference type="ARBA" id="ARBA00049187"/>
    </source>
</evidence>
<comment type="subcellular location">
    <subcellularLocation>
        <location evidence="1">Cytoplasm</location>
    </subcellularLocation>
</comment>
<evidence type="ECO:0000256" key="7">
    <source>
        <dbReference type="ARBA" id="ARBA00023002"/>
    </source>
</evidence>
<evidence type="ECO:0000256" key="1">
    <source>
        <dbReference type="ARBA" id="ARBA00004496"/>
    </source>
</evidence>
<dbReference type="PIRSF" id="PIRSF000350">
    <property type="entry name" value="Mercury_reductase_MerA"/>
    <property type="match status" value="1"/>
</dbReference>
<evidence type="ECO:0000259" key="14">
    <source>
        <dbReference type="Pfam" id="PF02852"/>
    </source>
</evidence>
<dbReference type="InterPro" id="IPR001100">
    <property type="entry name" value="Pyr_nuc-diS_OxRdtase"/>
</dbReference>
<proteinExistence type="inferred from homology"/>
<keyword evidence="17" id="KW-1185">Reference proteome</keyword>
<dbReference type="FunFam" id="3.30.390.30:FF:000001">
    <property type="entry name" value="Dihydrolipoyl dehydrogenase"/>
    <property type="match status" value="1"/>
</dbReference>
<dbReference type="GO" id="GO:0004148">
    <property type="term" value="F:dihydrolipoyl dehydrogenase (NADH) activity"/>
    <property type="evidence" value="ECO:0007669"/>
    <property type="project" value="UniProtKB-EC"/>
</dbReference>